<dbReference type="EMBL" id="KN726395">
    <property type="protein sequence ID" value="KIH68369.1"/>
    <property type="molecule type" value="Genomic_DNA"/>
</dbReference>
<dbReference type="Proteomes" id="UP000054047">
    <property type="component" value="Unassembled WGS sequence"/>
</dbReference>
<reference evidence="1 2" key="1">
    <citation type="submission" date="2013-12" db="EMBL/GenBank/DDBJ databases">
        <title>Draft genome of the parsitic nematode Ancylostoma duodenale.</title>
        <authorList>
            <person name="Mitreva M."/>
        </authorList>
    </citation>
    <scope>NUCLEOTIDE SEQUENCE [LARGE SCALE GENOMIC DNA]</scope>
    <source>
        <strain evidence="1 2">Zhejiang</strain>
    </source>
</reference>
<keyword evidence="2" id="KW-1185">Reference proteome</keyword>
<dbReference type="AlphaFoldDB" id="A0A0C2H9S8"/>
<evidence type="ECO:0000313" key="1">
    <source>
        <dbReference type="EMBL" id="KIH68369.1"/>
    </source>
</evidence>
<evidence type="ECO:0000313" key="2">
    <source>
        <dbReference type="Proteomes" id="UP000054047"/>
    </source>
</evidence>
<sequence>MYSRIIARTEEFLTNSPGLPPALFHRMLFFLPQCSTYDLADTVLAQGVKCCTFADDWKVYHPADVQDDKEIL</sequence>
<organism evidence="1 2">
    <name type="scientific">Ancylostoma duodenale</name>
    <dbReference type="NCBI Taxonomy" id="51022"/>
    <lineage>
        <taxon>Eukaryota</taxon>
        <taxon>Metazoa</taxon>
        <taxon>Ecdysozoa</taxon>
        <taxon>Nematoda</taxon>
        <taxon>Chromadorea</taxon>
        <taxon>Rhabditida</taxon>
        <taxon>Rhabditina</taxon>
        <taxon>Rhabditomorpha</taxon>
        <taxon>Strongyloidea</taxon>
        <taxon>Ancylostomatidae</taxon>
        <taxon>Ancylostomatinae</taxon>
        <taxon>Ancylostoma</taxon>
    </lineage>
</organism>
<protein>
    <submittedName>
        <fullName evidence="1">Uncharacterized protein</fullName>
    </submittedName>
</protein>
<proteinExistence type="predicted"/>
<name>A0A0C2H9S8_9BILA</name>
<gene>
    <name evidence="1" type="ORF">ANCDUO_01299</name>
</gene>
<accession>A0A0C2H9S8</accession>